<evidence type="ECO:0000313" key="10">
    <source>
        <dbReference type="Proteomes" id="UP000187486"/>
    </source>
</evidence>
<dbReference type="GO" id="GO:0006527">
    <property type="term" value="P:L-arginine catabolic process"/>
    <property type="evidence" value="ECO:0007669"/>
    <property type="project" value="InterPro"/>
</dbReference>
<dbReference type="HAMAP" id="MF_01404">
    <property type="entry name" value="PvlArgDC"/>
    <property type="match status" value="1"/>
</dbReference>
<name>A0A1R0KTV7_9PSEU</name>
<evidence type="ECO:0000256" key="1">
    <source>
        <dbReference type="ARBA" id="ARBA00001928"/>
    </source>
</evidence>
<keyword evidence="5" id="KW-0210">Decarboxylase</keyword>
<evidence type="ECO:0000256" key="2">
    <source>
        <dbReference type="ARBA" id="ARBA00008611"/>
    </source>
</evidence>
<proteinExistence type="inferred from homology"/>
<keyword evidence="6" id="KW-0456">Lyase</keyword>
<evidence type="ECO:0000256" key="4">
    <source>
        <dbReference type="ARBA" id="ARBA00014727"/>
    </source>
</evidence>
<protein>
    <recommendedName>
        <fullName evidence="4">Pyruvoyl-dependent arginine decarboxylase AaxB</fullName>
        <ecNumber evidence="3">4.1.1.19</ecNumber>
    </recommendedName>
</protein>
<dbReference type="SFLD" id="SFLDG01170">
    <property type="entry name" value="Pyruvoyl-dependent_arginine_de"/>
    <property type="match status" value="1"/>
</dbReference>
<sequence length="193" mass="20393">MEQELPLGRLLVPGRMFFTSGVGVHERELQAHDLMYMDAGLGRVNRVQVSSRVPPGCLPVSREDGLRLLHGGQIVFAIQALAETDEPGRHIAAAVGLAVPVAGGIGCVAEVHEQDSVSKTAEQAGRKAVEMALTAMAAEFGVDGYDAAAQYRGTRDSYRVGDEEVRTDAVTAAVVGDPDGRVSKIVAALVFLL</sequence>
<keyword evidence="10" id="KW-1185">Reference proteome</keyword>
<dbReference type="AlphaFoldDB" id="A0A1R0KTV7"/>
<dbReference type="InterPro" id="IPR016105">
    <property type="entry name" value="Pyr-dep_his/arg-deCO2ase_sand"/>
</dbReference>
<dbReference type="STRING" id="76021.BS329_17015"/>
<comment type="caution">
    <text evidence="9">The sequence shown here is derived from an EMBL/GenBank/DDBJ whole genome shotgun (WGS) entry which is preliminary data.</text>
</comment>
<organism evidence="9 10">
    <name type="scientific">Amycolatopsis coloradensis</name>
    <dbReference type="NCBI Taxonomy" id="76021"/>
    <lineage>
        <taxon>Bacteria</taxon>
        <taxon>Bacillati</taxon>
        <taxon>Actinomycetota</taxon>
        <taxon>Actinomycetes</taxon>
        <taxon>Pseudonocardiales</taxon>
        <taxon>Pseudonocardiaceae</taxon>
        <taxon>Amycolatopsis</taxon>
    </lineage>
</organism>
<dbReference type="Gene3D" id="3.50.20.10">
    <property type="entry name" value="Pyruvoyl-Dependent Histidine Decarboxylase, subunit B"/>
    <property type="match status" value="1"/>
</dbReference>
<dbReference type="RefSeq" id="WP_076161839.1">
    <property type="nucleotide sequence ID" value="NZ_JBEZVB010000016.1"/>
</dbReference>
<dbReference type="InterPro" id="IPR016104">
    <property type="entry name" value="Pyr-dep_his/arg-deCO2ase"/>
</dbReference>
<evidence type="ECO:0000256" key="6">
    <source>
        <dbReference type="ARBA" id="ARBA00023239"/>
    </source>
</evidence>
<accession>A0A1R0KTV7</accession>
<reference evidence="9 10" key="1">
    <citation type="submission" date="2016-01" db="EMBL/GenBank/DDBJ databases">
        <title>Amycolatopsis coloradensis genome sequencing and assembly.</title>
        <authorList>
            <person name="Mayilraj S."/>
        </authorList>
    </citation>
    <scope>NUCLEOTIDE SEQUENCE [LARGE SCALE GENOMIC DNA]</scope>
    <source>
        <strain evidence="9 10">DSM 44225</strain>
    </source>
</reference>
<dbReference type="OrthoDB" id="9783061at2"/>
<dbReference type="PANTHER" id="PTHR40438">
    <property type="entry name" value="PYRUVOYL-DEPENDENT ARGININE DECARBOXYLASE"/>
    <property type="match status" value="1"/>
</dbReference>
<dbReference type="Proteomes" id="UP000187486">
    <property type="component" value="Unassembled WGS sequence"/>
</dbReference>
<dbReference type="SUPFAM" id="SSF56271">
    <property type="entry name" value="Pyruvoyl-dependent histidine and arginine decarboxylases"/>
    <property type="match status" value="1"/>
</dbReference>
<evidence type="ECO:0000256" key="3">
    <source>
        <dbReference type="ARBA" id="ARBA00012426"/>
    </source>
</evidence>
<dbReference type="EC" id="4.1.1.19" evidence="3"/>
<dbReference type="GO" id="GO:0008792">
    <property type="term" value="F:arginine decarboxylase activity"/>
    <property type="evidence" value="ECO:0007669"/>
    <property type="project" value="UniProtKB-EC"/>
</dbReference>
<comment type="catalytic activity">
    <reaction evidence="8">
        <text>L-arginine + H(+) = agmatine + CO2</text>
        <dbReference type="Rhea" id="RHEA:17641"/>
        <dbReference type="ChEBI" id="CHEBI:15378"/>
        <dbReference type="ChEBI" id="CHEBI:16526"/>
        <dbReference type="ChEBI" id="CHEBI:32682"/>
        <dbReference type="ChEBI" id="CHEBI:58145"/>
        <dbReference type="EC" id="4.1.1.19"/>
    </reaction>
</comment>
<dbReference type="Pfam" id="PF01862">
    <property type="entry name" value="PvlArgDC"/>
    <property type="match status" value="1"/>
</dbReference>
<dbReference type="EMBL" id="MQUQ01000008">
    <property type="protein sequence ID" value="OLZ51480.1"/>
    <property type="molecule type" value="Genomic_DNA"/>
</dbReference>
<evidence type="ECO:0000256" key="7">
    <source>
        <dbReference type="ARBA" id="ARBA00023317"/>
    </source>
</evidence>
<evidence type="ECO:0000313" key="9">
    <source>
        <dbReference type="EMBL" id="OLZ51480.1"/>
    </source>
</evidence>
<dbReference type="PANTHER" id="PTHR40438:SF1">
    <property type="entry name" value="PYRUVOYL-DEPENDENT ARGININE DECARBOXYLASE"/>
    <property type="match status" value="1"/>
</dbReference>
<dbReference type="InterPro" id="IPR002724">
    <property type="entry name" value="Pyruvoyl-dep_arg_deCO2ase"/>
</dbReference>
<evidence type="ECO:0000256" key="8">
    <source>
        <dbReference type="ARBA" id="ARBA00049309"/>
    </source>
</evidence>
<keyword evidence="7" id="KW-0670">Pyruvate</keyword>
<gene>
    <name evidence="9" type="ORF">BS329_17015</name>
</gene>
<comment type="similarity">
    <text evidence="2">Belongs to the pyruvoyl-dependent arginine decarboxylase family.</text>
</comment>
<dbReference type="SFLD" id="SFLDS00055">
    <property type="entry name" value="Pyruvoyl-Dependent_Histidine/A"/>
    <property type="match status" value="1"/>
</dbReference>
<evidence type="ECO:0000256" key="5">
    <source>
        <dbReference type="ARBA" id="ARBA00022793"/>
    </source>
</evidence>
<comment type="cofactor">
    <cofactor evidence="1">
        <name>pyruvate</name>
        <dbReference type="ChEBI" id="CHEBI:15361"/>
    </cofactor>
</comment>